<feature type="domain" description="Clp ATPase C-terminal" evidence="6">
    <location>
        <begin position="818"/>
        <end position="909"/>
    </location>
</feature>
<dbReference type="SMART" id="SM00382">
    <property type="entry name" value="AAA"/>
    <property type="match status" value="2"/>
</dbReference>
<protein>
    <recommendedName>
        <fullName evidence="9">Clp R domain-containing protein</fullName>
    </recommendedName>
</protein>
<dbReference type="PANTHER" id="PTHR11638">
    <property type="entry name" value="ATP-DEPENDENT CLP PROTEASE"/>
    <property type="match status" value="1"/>
</dbReference>
<keyword evidence="3" id="KW-0067">ATP-binding</keyword>
<dbReference type="PANTHER" id="PTHR11638:SF18">
    <property type="entry name" value="HEAT SHOCK PROTEIN 104"/>
    <property type="match status" value="1"/>
</dbReference>
<dbReference type="GO" id="GO:0043335">
    <property type="term" value="P:protein unfolding"/>
    <property type="evidence" value="ECO:0007669"/>
    <property type="project" value="TreeGrafter"/>
</dbReference>
<dbReference type="GO" id="GO:0042026">
    <property type="term" value="P:protein refolding"/>
    <property type="evidence" value="ECO:0007669"/>
    <property type="project" value="TreeGrafter"/>
</dbReference>
<evidence type="ECO:0000259" key="5">
    <source>
        <dbReference type="SMART" id="SM00382"/>
    </source>
</evidence>
<evidence type="ECO:0008006" key="9">
    <source>
        <dbReference type="Google" id="ProtNLM"/>
    </source>
</evidence>
<dbReference type="InterPro" id="IPR041546">
    <property type="entry name" value="ClpA/ClpB_AAA_lid"/>
</dbReference>
<reference evidence="7 8" key="1">
    <citation type="submission" date="2014-04" db="EMBL/GenBank/DDBJ databases">
        <authorList>
            <consortium name="DOE Joint Genome Institute"/>
            <person name="Kuo A."/>
            <person name="Kohler A."/>
            <person name="Jargeat P."/>
            <person name="Nagy L.G."/>
            <person name="Floudas D."/>
            <person name="Copeland A."/>
            <person name="Barry K.W."/>
            <person name="Cichocki N."/>
            <person name="Veneault-Fourrey C."/>
            <person name="LaButti K."/>
            <person name="Lindquist E.A."/>
            <person name="Lipzen A."/>
            <person name="Lundell T."/>
            <person name="Morin E."/>
            <person name="Murat C."/>
            <person name="Sun H."/>
            <person name="Tunlid A."/>
            <person name="Henrissat B."/>
            <person name="Grigoriev I.V."/>
            <person name="Hibbett D.S."/>
            <person name="Martin F."/>
            <person name="Nordberg H.P."/>
            <person name="Cantor M.N."/>
            <person name="Hua S.X."/>
        </authorList>
    </citation>
    <scope>NUCLEOTIDE SEQUENCE [LARGE SCALE GENOMIC DNA]</scope>
    <source>
        <strain evidence="7 8">Ve08.2h10</strain>
    </source>
</reference>
<evidence type="ECO:0000256" key="3">
    <source>
        <dbReference type="ARBA" id="ARBA00022840"/>
    </source>
</evidence>
<feature type="region of interest" description="Disordered" evidence="4">
    <location>
        <begin position="923"/>
        <end position="989"/>
    </location>
</feature>
<dbReference type="InParanoid" id="A0A0D0DQ02"/>
<dbReference type="CDD" id="cd19499">
    <property type="entry name" value="RecA-like_ClpB_Hsp104-like"/>
    <property type="match status" value="1"/>
</dbReference>
<reference evidence="8" key="2">
    <citation type="submission" date="2015-01" db="EMBL/GenBank/DDBJ databases">
        <title>Evolutionary Origins and Diversification of the Mycorrhizal Mutualists.</title>
        <authorList>
            <consortium name="DOE Joint Genome Institute"/>
            <consortium name="Mycorrhizal Genomics Consortium"/>
            <person name="Kohler A."/>
            <person name="Kuo A."/>
            <person name="Nagy L.G."/>
            <person name="Floudas D."/>
            <person name="Copeland A."/>
            <person name="Barry K.W."/>
            <person name="Cichocki N."/>
            <person name="Veneault-Fourrey C."/>
            <person name="LaButti K."/>
            <person name="Lindquist E.A."/>
            <person name="Lipzen A."/>
            <person name="Lundell T."/>
            <person name="Morin E."/>
            <person name="Murat C."/>
            <person name="Riley R."/>
            <person name="Ohm R."/>
            <person name="Sun H."/>
            <person name="Tunlid A."/>
            <person name="Henrissat B."/>
            <person name="Grigoriev I.V."/>
            <person name="Hibbett D.S."/>
            <person name="Martin F."/>
        </authorList>
    </citation>
    <scope>NUCLEOTIDE SEQUENCE [LARGE SCALE GENOMIC DNA]</scope>
    <source>
        <strain evidence="8">Ve08.2h10</strain>
    </source>
</reference>
<keyword evidence="2" id="KW-0547">Nucleotide-binding</keyword>
<dbReference type="GO" id="GO:0005829">
    <property type="term" value="C:cytosol"/>
    <property type="evidence" value="ECO:0007669"/>
    <property type="project" value="TreeGrafter"/>
</dbReference>
<dbReference type="GO" id="GO:0070370">
    <property type="term" value="P:cellular heat acclimation"/>
    <property type="evidence" value="ECO:0007669"/>
    <property type="project" value="TreeGrafter"/>
</dbReference>
<evidence type="ECO:0000259" key="6">
    <source>
        <dbReference type="SMART" id="SM01086"/>
    </source>
</evidence>
<dbReference type="GO" id="GO:0016887">
    <property type="term" value="F:ATP hydrolysis activity"/>
    <property type="evidence" value="ECO:0007669"/>
    <property type="project" value="InterPro"/>
</dbReference>
<dbReference type="InterPro" id="IPR003959">
    <property type="entry name" value="ATPase_AAA_core"/>
</dbReference>
<keyword evidence="1" id="KW-0677">Repeat</keyword>
<dbReference type="GO" id="GO:0005524">
    <property type="term" value="F:ATP binding"/>
    <property type="evidence" value="ECO:0007669"/>
    <property type="project" value="UniProtKB-KW"/>
</dbReference>
<dbReference type="SUPFAM" id="SSF52540">
    <property type="entry name" value="P-loop containing nucleoside triphosphate hydrolases"/>
    <property type="match status" value="2"/>
</dbReference>
<feature type="compositionally biased region" description="Pro residues" evidence="4">
    <location>
        <begin position="978"/>
        <end position="989"/>
    </location>
</feature>
<dbReference type="STRING" id="930991.A0A0D0DQ02"/>
<dbReference type="GO" id="GO:0051082">
    <property type="term" value="F:unfolded protein binding"/>
    <property type="evidence" value="ECO:0007669"/>
    <property type="project" value="TreeGrafter"/>
</dbReference>
<gene>
    <name evidence="7" type="ORF">PAXRUDRAFT_828188</name>
</gene>
<dbReference type="Proteomes" id="UP000054538">
    <property type="component" value="Unassembled WGS sequence"/>
</dbReference>
<evidence type="ECO:0000256" key="4">
    <source>
        <dbReference type="SAM" id="MobiDB-lite"/>
    </source>
</evidence>
<sequence length="989" mass="110418">MNSKVKPLHLSLGLLFDGLCQARDRRLFNNKPELPRSLELPLFWTAISRASSIERDDIALHLRTGIERFYDGRYLPQRIAQAIWDELEKRKSETTRGAFSDVTIDILSLATEETALVLNRAKAISLEHSSEFIAPQHTLLALFECAELQAILNRWLKPENAERLPSIVQSLRPMSISDREPSSFPILNEWAVDLTELVKEKKARGELVDPLIGRDRELRRLINVLSRHKKNSALLLGDPGVGKTAIAEGLAQRLVIGNLKVDENEEFSVGVPESMVARVFNLDLAAILASTACKSAYEQIVKMILDEIVQHEERGIRAIIFIDNLSQITIGGYRGDGTGMDAATIMKPVLMKGKVRVVGCSTVEDFRIHIEKDGALARQFSQIHVCESTPAQTLEILRGIKVALQRFHKVDILDDALVGATRIAAQFFAHKRLPDSAIDLIDETCASATLARSANSEEAWKLQRKRVVLEMDIRSLMRDIDEESDRRMMYAQRKLQSLDKKIESRRSSRKTCQTLLRKLKETGEKIKKEEDRFEQGAFHNDADRQKAMDTVRTLGIEEETLRDQLERAQSGEPNVDDGEFESCKPEPITSKMVSKTASYYTFIPAREILDSEDSILNVAEKLNGVVIGQQEAVQVVANAIQCLWVGFKNPRKPIASFLFGGPSGSGKTLLVKELAAIALRQSGTCQRINASDYAESHSISRLIGTPACTGFDGGGQLTECVRRKPFSVVHIKDIERGCVEFRTLIQTILDEGTLRDGDGNVVDFANCIIIISTSVGQTNLRPSMSEDMERKHFVNEIENKFPGEFLSRLDQIVVFRRMSDATLIAMVDARLEELKKQLSIVDLQCDYGVARGYLHCQAAYRRIGSARRLERTIRSEILAPLAKLLLENDVPANQTVILSVDSINGGPKRIYPRLIEGGITPVVEPMEESPPSSPASSYYSFDTHESGEDSPTDSLSVDDEASPHSQSWTPFSFKHGGPPIPSPLPQRIF</sequence>
<dbReference type="InterPro" id="IPR050130">
    <property type="entry name" value="ClpA_ClpB"/>
</dbReference>
<dbReference type="InterPro" id="IPR027417">
    <property type="entry name" value="P-loop_NTPase"/>
</dbReference>
<dbReference type="Pfam" id="PF10431">
    <property type="entry name" value="ClpB_D2-small"/>
    <property type="match status" value="1"/>
</dbReference>
<dbReference type="SMART" id="SM01086">
    <property type="entry name" value="ClpB_D2-small"/>
    <property type="match status" value="1"/>
</dbReference>
<proteinExistence type="predicted"/>
<feature type="domain" description="AAA+ ATPase" evidence="5">
    <location>
        <begin position="653"/>
        <end position="819"/>
    </location>
</feature>
<dbReference type="OrthoDB" id="3262188at2759"/>
<evidence type="ECO:0000313" key="7">
    <source>
        <dbReference type="EMBL" id="KIK94228.1"/>
    </source>
</evidence>
<keyword evidence="8" id="KW-1185">Reference proteome</keyword>
<feature type="compositionally biased region" description="Acidic residues" evidence="4">
    <location>
        <begin position="948"/>
        <end position="960"/>
    </location>
</feature>
<evidence type="ECO:0000313" key="8">
    <source>
        <dbReference type="Proteomes" id="UP000054538"/>
    </source>
</evidence>
<dbReference type="GO" id="GO:0051087">
    <property type="term" value="F:protein-folding chaperone binding"/>
    <property type="evidence" value="ECO:0007669"/>
    <property type="project" value="TreeGrafter"/>
</dbReference>
<dbReference type="Gene3D" id="3.40.50.300">
    <property type="entry name" value="P-loop containing nucleotide triphosphate hydrolases"/>
    <property type="match status" value="3"/>
</dbReference>
<dbReference type="EMBL" id="KN825121">
    <property type="protein sequence ID" value="KIK94228.1"/>
    <property type="molecule type" value="Genomic_DNA"/>
</dbReference>
<evidence type="ECO:0000256" key="2">
    <source>
        <dbReference type="ARBA" id="ARBA00022741"/>
    </source>
</evidence>
<dbReference type="PRINTS" id="PR00300">
    <property type="entry name" value="CLPPROTEASEA"/>
</dbReference>
<dbReference type="CDD" id="cd00009">
    <property type="entry name" value="AAA"/>
    <property type="match status" value="1"/>
</dbReference>
<organism evidence="7 8">
    <name type="scientific">Paxillus rubicundulus Ve08.2h10</name>
    <dbReference type="NCBI Taxonomy" id="930991"/>
    <lineage>
        <taxon>Eukaryota</taxon>
        <taxon>Fungi</taxon>
        <taxon>Dikarya</taxon>
        <taxon>Basidiomycota</taxon>
        <taxon>Agaricomycotina</taxon>
        <taxon>Agaricomycetes</taxon>
        <taxon>Agaricomycetidae</taxon>
        <taxon>Boletales</taxon>
        <taxon>Paxilineae</taxon>
        <taxon>Paxillaceae</taxon>
        <taxon>Paxillus</taxon>
    </lineage>
</organism>
<dbReference type="AlphaFoldDB" id="A0A0D0DQ02"/>
<feature type="domain" description="AAA+ ATPase" evidence="5">
    <location>
        <begin position="229"/>
        <end position="391"/>
    </location>
</feature>
<evidence type="ECO:0000256" key="1">
    <source>
        <dbReference type="ARBA" id="ARBA00022737"/>
    </source>
</evidence>
<dbReference type="Pfam" id="PF07724">
    <property type="entry name" value="AAA_2"/>
    <property type="match status" value="1"/>
</dbReference>
<name>A0A0D0DQ02_9AGAM</name>
<dbReference type="InterPro" id="IPR001270">
    <property type="entry name" value="ClpA/B"/>
</dbReference>
<accession>A0A0D0DQ02</accession>
<dbReference type="InterPro" id="IPR019489">
    <property type="entry name" value="Clp_ATPase_C"/>
</dbReference>
<dbReference type="InterPro" id="IPR003593">
    <property type="entry name" value="AAA+_ATPase"/>
</dbReference>
<dbReference type="HOGENOM" id="CLU_005070_4_0_1"/>
<dbReference type="Gene3D" id="1.10.8.60">
    <property type="match status" value="1"/>
</dbReference>
<dbReference type="Pfam" id="PF17871">
    <property type="entry name" value="AAA_lid_9"/>
    <property type="match status" value="1"/>
</dbReference>
<dbReference type="Pfam" id="PF00004">
    <property type="entry name" value="AAA"/>
    <property type="match status" value="1"/>
</dbReference>